<dbReference type="Proteomes" id="UP001381693">
    <property type="component" value="Unassembled WGS sequence"/>
</dbReference>
<accession>A0AAN8WY67</accession>
<proteinExistence type="predicted"/>
<gene>
    <name evidence="1" type="ORF">SK128_013393</name>
</gene>
<sequence>MWNEDSLRLSSPNTCQLRTDKEYSTEINRRQVVEQHNNPTREKSHVYTGPEALHQYIKRGLWTITPKVIRHIVRLFLGPLLPWFIRPLILQSLGHHAFDSSSLWAISLSLSLPWTILPWSVRPLVYQALCPLDPQSINTLTITQMAH</sequence>
<evidence type="ECO:0000313" key="2">
    <source>
        <dbReference type="Proteomes" id="UP001381693"/>
    </source>
</evidence>
<reference evidence="1 2" key="1">
    <citation type="submission" date="2023-11" db="EMBL/GenBank/DDBJ databases">
        <title>Halocaridina rubra genome assembly.</title>
        <authorList>
            <person name="Smith C."/>
        </authorList>
    </citation>
    <scope>NUCLEOTIDE SEQUENCE [LARGE SCALE GENOMIC DNA]</scope>
    <source>
        <strain evidence="1">EP-1</strain>
        <tissue evidence="1">Whole</tissue>
    </source>
</reference>
<dbReference type="EMBL" id="JAXCGZ010013253">
    <property type="protein sequence ID" value="KAK7073112.1"/>
    <property type="molecule type" value="Genomic_DNA"/>
</dbReference>
<comment type="caution">
    <text evidence="1">The sequence shown here is derived from an EMBL/GenBank/DDBJ whole genome shotgun (WGS) entry which is preliminary data.</text>
</comment>
<keyword evidence="2" id="KW-1185">Reference proteome</keyword>
<protein>
    <submittedName>
        <fullName evidence="1">Uncharacterized protein</fullName>
    </submittedName>
</protein>
<dbReference type="AlphaFoldDB" id="A0AAN8WY67"/>
<evidence type="ECO:0000313" key="1">
    <source>
        <dbReference type="EMBL" id="KAK7073112.1"/>
    </source>
</evidence>
<name>A0AAN8WY67_HALRR</name>
<organism evidence="1 2">
    <name type="scientific">Halocaridina rubra</name>
    <name type="common">Hawaiian red shrimp</name>
    <dbReference type="NCBI Taxonomy" id="373956"/>
    <lineage>
        <taxon>Eukaryota</taxon>
        <taxon>Metazoa</taxon>
        <taxon>Ecdysozoa</taxon>
        <taxon>Arthropoda</taxon>
        <taxon>Crustacea</taxon>
        <taxon>Multicrustacea</taxon>
        <taxon>Malacostraca</taxon>
        <taxon>Eumalacostraca</taxon>
        <taxon>Eucarida</taxon>
        <taxon>Decapoda</taxon>
        <taxon>Pleocyemata</taxon>
        <taxon>Caridea</taxon>
        <taxon>Atyoidea</taxon>
        <taxon>Atyidae</taxon>
        <taxon>Halocaridina</taxon>
    </lineage>
</organism>